<evidence type="ECO:0000313" key="2">
    <source>
        <dbReference type="Proteomes" id="UP000033874"/>
    </source>
</evidence>
<organism evidence="1 2">
    <name type="scientific">Sphingobium chungbukense</name>
    <dbReference type="NCBI Taxonomy" id="56193"/>
    <lineage>
        <taxon>Bacteria</taxon>
        <taxon>Pseudomonadati</taxon>
        <taxon>Pseudomonadota</taxon>
        <taxon>Alphaproteobacteria</taxon>
        <taxon>Sphingomonadales</taxon>
        <taxon>Sphingomonadaceae</taxon>
        <taxon>Sphingobium</taxon>
    </lineage>
</organism>
<dbReference type="Proteomes" id="UP000033874">
    <property type="component" value="Unassembled WGS sequence"/>
</dbReference>
<reference evidence="1 2" key="1">
    <citation type="submission" date="2015-04" db="EMBL/GenBank/DDBJ databases">
        <title>Genome sequence of aromatic hydrocarbons-degrading Sphingobium chungbukense DJ77.</title>
        <authorList>
            <person name="Kim Y.-C."/>
            <person name="Chae J.-C."/>
        </authorList>
    </citation>
    <scope>NUCLEOTIDE SEQUENCE [LARGE SCALE GENOMIC DNA]</scope>
    <source>
        <strain evidence="1 2">DJ77</strain>
    </source>
</reference>
<sequence>MSDDAIIAASWPLMIDLIEGDAGKIGFTVAGLGTTALHVSVTKLRSGRSQNALRIEDEHDQHRCVGFVTKTALTRLSNAFNVELRWRSGTKIKPHPIMRVVARCIDVSGGNIARPRVGSIISRTKHPG</sequence>
<comment type="caution">
    <text evidence="1">The sequence shown here is derived from an EMBL/GenBank/DDBJ whole genome shotgun (WGS) entry which is preliminary data.</text>
</comment>
<dbReference type="AlphaFoldDB" id="A0A0M3ARN1"/>
<proteinExistence type="predicted"/>
<dbReference type="EMBL" id="LBIC01000003">
    <property type="protein sequence ID" value="KKW92505.1"/>
    <property type="molecule type" value="Genomic_DNA"/>
</dbReference>
<gene>
    <name evidence="1" type="ORF">YP76_05990</name>
</gene>
<protein>
    <submittedName>
        <fullName evidence="1">Uncharacterized protein</fullName>
    </submittedName>
</protein>
<evidence type="ECO:0000313" key="1">
    <source>
        <dbReference type="EMBL" id="KKW92505.1"/>
    </source>
</evidence>
<name>A0A0M3ARN1_9SPHN</name>
<keyword evidence="2" id="KW-1185">Reference proteome</keyword>
<accession>A0A0M3ARN1</accession>